<comment type="caution">
    <text evidence="1">The sequence shown here is derived from an EMBL/GenBank/DDBJ whole genome shotgun (WGS) entry which is preliminary data.</text>
</comment>
<accession>A0ABP7ZQT4</accession>
<reference evidence="2" key="1">
    <citation type="journal article" date="2019" name="Int. J. Syst. Evol. Microbiol.">
        <title>The Global Catalogue of Microorganisms (GCM) 10K type strain sequencing project: providing services to taxonomists for standard genome sequencing and annotation.</title>
        <authorList>
            <consortium name="The Broad Institute Genomics Platform"/>
            <consortium name="The Broad Institute Genome Sequencing Center for Infectious Disease"/>
            <person name="Wu L."/>
            <person name="Ma J."/>
        </authorList>
    </citation>
    <scope>NUCLEOTIDE SEQUENCE [LARGE SCALE GENOMIC DNA]</scope>
    <source>
        <strain evidence="2">JCM 16722</strain>
    </source>
</reference>
<gene>
    <name evidence="1" type="ORF">GCM10022218_02690</name>
</gene>
<dbReference type="Proteomes" id="UP001500167">
    <property type="component" value="Unassembled WGS sequence"/>
</dbReference>
<evidence type="ECO:0000313" key="2">
    <source>
        <dbReference type="Proteomes" id="UP001500167"/>
    </source>
</evidence>
<evidence type="ECO:0000313" key="1">
    <source>
        <dbReference type="EMBL" id="GAA4168188.1"/>
    </source>
</evidence>
<name>A0ABP7ZQT4_9SPHI</name>
<dbReference type="EMBL" id="BAAAZK010000002">
    <property type="protein sequence ID" value="GAA4168188.1"/>
    <property type="molecule type" value="Genomic_DNA"/>
</dbReference>
<dbReference type="RefSeq" id="WP_346083801.1">
    <property type="nucleotide sequence ID" value="NZ_BAAAZK010000002.1"/>
</dbReference>
<protein>
    <submittedName>
        <fullName evidence="1">Uncharacterized protein</fullName>
    </submittedName>
</protein>
<sequence length="66" mass="7336">MKKREVFAHSSHVKKRRYVAPVISVELIEMEESIAAGSTVSVGGPCCGQPEIVDQEVDEKNNDLFF</sequence>
<proteinExistence type="predicted"/>
<organism evidence="1 2">
    <name type="scientific">Sphingobacterium ginsenosidimutans</name>
    <dbReference type="NCBI Taxonomy" id="687845"/>
    <lineage>
        <taxon>Bacteria</taxon>
        <taxon>Pseudomonadati</taxon>
        <taxon>Bacteroidota</taxon>
        <taxon>Sphingobacteriia</taxon>
        <taxon>Sphingobacteriales</taxon>
        <taxon>Sphingobacteriaceae</taxon>
        <taxon>Sphingobacterium</taxon>
    </lineage>
</organism>
<keyword evidence="2" id="KW-1185">Reference proteome</keyword>